<proteinExistence type="predicted"/>
<evidence type="ECO:0000313" key="1">
    <source>
        <dbReference type="EMBL" id="JAH20556.1"/>
    </source>
</evidence>
<dbReference type="EMBL" id="GBXM01088021">
    <property type="protein sequence ID" value="JAH20556.1"/>
    <property type="molecule type" value="Transcribed_RNA"/>
</dbReference>
<accession>A0A0E9QUB3</accession>
<organism evidence="1">
    <name type="scientific">Anguilla anguilla</name>
    <name type="common">European freshwater eel</name>
    <name type="synonym">Muraena anguilla</name>
    <dbReference type="NCBI Taxonomy" id="7936"/>
    <lineage>
        <taxon>Eukaryota</taxon>
        <taxon>Metazoa</taxon>
        <taxon>Chordata</taxon>
        <taxon>Craniata</taxon>
        <taxon>Vertebrata</taxon>
        <taxon>Euteleostomi</taxon>
        <taxon>Actinopterygii</taxon>
        <taxon>Neopterygii</taxon>
        <taxon>Teleostei</taxon>
        <taxon>Anguilliformes</taxon>
        <taxon>Anguillidae</taxon>
        <taxon>Anguilla</taxon>
    </lineage>
</organism>
<dbReference type="AlphaFoldDB" id="A0A0E9QUB3"/>
<reference evidence="1" key="1">
    <citation type="submission" date="2014-11" db="EMBL/GenBank/DDBJ databases">
        <authorList>
            <person name="Amaro Gonzalez C."/>
        </authorList>
    </citation>
    <scope>NUCLEOTIDE SEQUENCE</scope>
</reference>
<sequence>MKLVTHSKPRSEQIRCWSEDSKCLACASASGNRLSKSSYEA</sequence>
<reference evidence="1" key="2">
    <citation type="journal article" date="2015" name="Fish Shellfish Immunol.">
        <title>Early steps in the European eel (Anguilla anguilla)-Vibrio vulnificus interaction in the gills: Role of the RtxA13 toxin.</title>
        <authorList>
            <person name="Callol A."/>
            <person name="Pajuelo D."/>
            <person name="Ebbesson L."/>
            <person name="Teles M."/>
            <person name="MacKenzie S."/>
            <person name="Amaro C."/>
        </authorList>
    </citation>
    <scope>NUCLEOTIDE SEQUENCE</scope>
</reference>
<protein>
    <submittedName>
        <fullName evidence="1">Uncharacterized protein</fullName>
    </submittedName>
</protein>
<name>A0A0E9QUB3_ANGAN</name>